<comment type="subcellular location">
    <subcellularLocation>
        <location evidence="1">Virion</location>
    </subcellularLocation>
</comment>
<dbReference type="GO" id="GO:0008061">
    <property type="term" value="F:chitin binding"/>
    <property type="evidence" value="ECO:0007669"/>
    <property type="project" value="UniProtKB-KW"/>
</dbReference>
<accession>Q0ZNZ3</accession>
<dbReference type="Pfam" id="PF01607">
    <property type="entry name" value="CBM_14"/>
    <property type="match status" value="1"/>
</dbReference>
<feature type="domain" description="Chitin-binding type-2" evidence="12">
    <location>
        <begin position="212"/>
        <end position="270"/>
    </location>
</feature>
<evidence type="ECO:0000313" key="14">
    <source>
        <dbReference type="EMBL" id="ABC74961.1"/>
    </source>
</evidence>
<keyword evidence="8" id="KW-0946">Virion</keyword>
<dbReference type="InterPro" id="IPR036508">
    <property type="entry name" value="Chitin-bd_dom_sf"/>
</dbReference>
<dbReference type="CAZy" id="CBM14">
    <property type="family name" value="Carbohydrate-Binding Module Family 14"/>
</dbReference>
<dbReference type="PROSITE" id="PS51807">
    <property type="entry name" value="ZF_C2HC_BV"/>
    <property type="match status" value="1"/>
</dbReference>
<evidence type="ECO:0000256" key="1">
    <source>
        <dbReference type="ARBA" id="ARBA00004328"/>
    </source>
</evidence>
<dbReference type="SMART" id="SM00494">
    <property type="entry name" value="ChtBD2"/>
    <property type="match status" value="1"/>
</dbReference>
<keyword evidence="4" id="KW-0732">Signal</keyword>
<evidence type="ECO:0000256" key="7">
    <source>
        <dbReference type="ARBA" id="ARBA00022833"/>
    </source>
</evidence>
<dbReference type="InterPro" id="IPR013682">
    <property type="entry name" value="BaculoV_Vp91_N"/>
</dbReference>
<evidence type="ECO:0000256" key="6">
    <source>
        <dbReference type="ARBA" id="ARBA00022771"/>
    </source>
</evidence>
<sequence>MFLIVFVFLCILLIFFTHNIFVETTDDVTKYKQIHNLLLEAYTSDLVSFDTVSFISRVRWPVYEIVTFETETYTMTNNMWYSGLEKRFNFYNQTFEDVDDNAERVTTVDSTSFSLHVDDGWVNVDCPANMIFDGYQCVRQNICENQTAGTILPVNEALIDVAFYQKYNRSTTTDTIYHPTLYIVCNGDDTYEIKECDNNQLFDSEMLQCVDKDACADVADYFVLSDRPDTLADDEYLMCLNNETTVQTCEENMIFDTTTLSCVEVDLCQANGVGYTYITDDLAANQYYRCTSVFDKEIVSCPIRVETDGQYSCAGDTQCMSLENGSGSIVTMTENTHFKYASEAVICTEYEITDSIVCDSEEVELSVEPFTLDLKIPTTILDRTNNVCKTFDINDVEIITDYAGIVNSENDYNVDFTTAVRVNVQNLLSENLPVSTSMLFSSLDYAKNYGFIGFSPLTGNEIDCYGDILFDIFAGDKYNICSDNEISSSNAIDDNEFFSTYTKNVGTTTLTSPCRVKSDIVLEDDIYIQESDNVSVSCLYAMPLQEIIVTDLEEAAGVLIDDKCSENGIDLNNVAGAIVILNDELACRSVYLEDYNVIITASFTPTMKFEDRTWNVDTQSYDGVMYDSVVHKITDGWMACPPSAYDKTTTDCNIDNTKLYTVKDLHFVQNYPDIDYEPENEVNVDTEDVDVSNPIADDVEAINPIAEDVLRQNDNVTNNVQPALENELVNTATQMEVDQKNPSINVQDIDSSSTLSDESVKNDYSTLDTNRILDYINRHHESETSEEEYMDDGDILASLFE</sequence>
<dbReference type="GO" id="GO:0005576">
    <property type="term" value="C:extracellular region"/>
    <property type="evidence" value="ECO:0007669"/>
    <property type="project" value="InterPro"/>
</dbReference>
<dbReference type="OrthoDB" id="542at10239"/>
<evidence type="ECO:0000256" key="9">
    <source>
        <dbReference type="ARBA" id="ARBA00023157"/>
    </source>
</evidence>
<organism evidence="14 15">
    <name type="scientific">Neodiprion abietis nucleopolyhedrovirus</name>
    <dbReference type="NCBI Taxonomy" id="204507"/>
    <lineage>
        <taxon>Viruses</taxon>
        <taxon>Viruses incertae sedis</taxon>
        <taxon>Naldaviricetes</taxon>
        <taxon>Lefavirales</taxon>
        <taxon>Baculoviridae</taxon>
        <taxon>Gammabaculovirus</taxon>
        <taxon>Gammabaculovirus neabietis</taxon>
    </lineage>
</organism>
<evidence type="ECO:0000259" key="13">
    <source>
        <dbReference type="PROSITE" id="PS51807"/>
    </source>
</evidence>
<keyword evidence="6" id="KW-0863">Zinc-finger</keyword>
<keyword evidence="3" id="KW-0479">Metal-binding</keyword>
<evidence type="ECO:0000259" key="12">
    <source>
        <dbReference type="PROSITE" id="PS50940"/>
    </source>
</evidence>
<dbReference type="RefSeq" id="YP_667935.1">
    <property type="nucleotide sequence ID" value="NC_008252.1"/>
</dbReference>
<evidence type="ECO:0000256" key="3">
    <source>
        <dbReference type="ARBA" id="ARBA00022723"/>
    </source>
</evidence>
<proteinExistence type="predicted"/>
<dbReference type="GO" id="GO:0008270">
    <property type="term" value="F:zinc ion binding"/>
    <property type="evidence" value="ECO:0007669"/>
    <property type="project" value="UniProtKB-KW"/>
</dbReference>
<dbReference type="GO" id="GO:0044423">
    <property type="term" value="C:virion component"/>
    <property type="evidence" value="ECO:0007669"/>
    <property type="project" value="UniProtKB-KW"/>
</dbReference>
<dbReference type="SUPFAM" id="SSF57625">
    <property type="entry name" value="Invertebrate chitin-binding proteins"/>
    <property type="match status" value="1"/>
</dbReference>
<evidence type="ECO:0000256" key="8">
    <source>
        <dbReference type="ARBA" id="ARBA00022844"/>
    </source>
</evidence>
<dbReference type="Pfam" id="PF08475">
    <property type="entry name" value="Baculo_VP91_N"/>
    <property type="match status" value="1"/>
</dbReference>
<keyword evidence="5" id="KW-0677">Repeat</keyword>
<keyword evidence="10" id="KW-0325">Glycoprotein</keyword>
<dbReference type="InterPro" id="IPR002557">
    <property type="entry name" value="Chitin-bd_dom"/>
</dbReference>
<evidence type="ECO:0000256" key="5">
    <source>
        <dbReference type="ARBA" id="ARBA00022737"/>
    </source>
</evidence>
<name>Q0ZNZ3_9CBAC</name>
<feature type="domain" description="Zinc finger C2HC baculovirus (BV)-type profile" evidence="13">
    <location>
        <begin position="137"/>
        <end position="185"/>
    </location>
</feature>
<dbReference type="GeneID" id="4179111"/>
<gene>
    <name evidence="14" type="primary">vp91</name>
</gene>
<dbReference type="Proteomes" id="UP000242804">
    <property type="component" value="Segment"/>
</dbReference>
<dbReference type="KEGG" id="vg:4179111"/>
<evidence type="ECO:0000256" key="10">
    <source>
        <dbReference type="ARBA" id="ARBA00023180"/>
    </source>
</evidence>
<dbReference type="EMBL" id="DQ317692">
    <property type="protein sequence ID" value="ABC74961.1"/>
    <property type="molecule type" value="Genomic_DNA"/>
</dbReference>
<keyword evidence="15" id="KW-1185">Reference proteome</keyword>
<reference evidence="14 15" key="1">
    <citation type="journal article" date="2006" name="J. Virol.">
        <title>Sequence analysis and organization of the Neodiprion abietis nucleopolyhedrovirus genome.</title>
        <authorList>
            <person name="Duffy S.P."/>
            <person name="Young A.M."/>
            <person name="Morin B."/>
            <person name="Lucarotti C.J."/>
            <person name="Koop B.F."/>
            <person name="Levin D.B."/>
        </authorList>
    </citation>
    <scope>NUCLEOTIDE SEQUENCE [LARGE SCALE GENOMIC DNA]</scope>
</reference>
<keyword evidence="2" id="KW-0147">Chitin-binding</keyword>
<protein>
    <submittedName>
        <fullName evidence="14">Viral capsid associated protein 91</fullName>
    </submittedName>
</protein>
<keyword evidence="7" id="KW-0862">Zinc</keyword>
<evidence type="ECO:0000256" key="4">
    <source>
        <dbReference type="ARBA" id="ARBA00022729"/>
    </source>
</evidence>
<keyword evidence="9" id="KW-1015">Disulfide bond</keyword>
<evidence type="ECO:0000256" key="11">
    <source>
        <dbReference type="SAM" id="MobiDB-lite"/>
    </source>
</evidence>
<dbReference type="PROSITE" id="PS50940">
    <property type="entry name" value="CHIT_BIND_II"/>
    <property type="match status" value="1"/>
</dbReference>
<evidence type="ECO:0000256" key="2">
    <source>
        <dbReference type="ARBA" id="ARBA00022669"/>
    </source>
</evidence>
<feature type="region of interest" description="Disordered" evidence="11">
    <location>
        <begin position="737"/>
        <end position="762"/>
    </location>
</feature>
<evidence type="ECO:0000313" key="15">
    <source>
        <dbReference type="Proteomes" id="UP000242804"/>
    </source>
</evidence>